<gene>
    <name evidence="1" type="ORF">MOV92_18430</name>
</gene>
<dbReference type="EMBL" id="CP093547">
    <property type="protein sequence ID" value="UNP28456.1"/>
    <property type="molecule type" value="Genomic_DNA"/>
</dbReference>
<accession>A0ABY3X7A0</accession>
<dbReference type="Proteomes" id="UP000829194">
    <property type="component" value="Chromosome"/>
</dbReference>
<name>A0ABY3X7A0_9GAMM</name>
<protein>
    <submittedName>
        <fullName evidence="1">Uncharacterized protein</fullName>
    </submittedName>
</protein>
<sequence length="141" mass="15574">MGWDAITNARATLSEATSTHKLLLEGNDALAQEKSRAIALAVSKQLIHAQEAMLSVAQERSEPFKEIENLSPALKLRTKIVKYLDAYYLANESGAGSGDPYCLLCWERSQVLIHLNRKSPTENCCPNCDRDYLAETTGFGI</sequence>
<keyword evidence="2" id="KW-1185">Reference proteome</keyword>
<reference evidence="1 2" key="1">
    <citation type="submission" date="2022-03" db="EMBL/GenBank/DDBJ databases">
        <title>Complete genome sequence of Lysobacter capsici VKM B-2533 and Lysobacter gummosus 10.1.1, promising sources of lytic agents.</title>
        <authorList>
            <person name="Tarlachkov S.V."/>
            <person name="Kudryakova I.V."/>
            <person name="Afoshin A.S."/>
            <person name="Leontyevskaya E.A."/>
            <person name="Leontyevskaya N.V."/>
        </authorList>
    </citation>
    <scope>NUCLEOTIDE SEQUENCE [LARGE SCALE GENOMIC DNA]</scope>
    <source>
        <strain evidence="1 2">10.1.1</strain>
    </source>
</reference>
<evidence type="ECO:0000313" key="1">
    <source>
        <dbReference type="EMBL" id="UNP28456.1"/>
    </source>
</evidence>
<proteinExistence type="predicted"/>
<dbReference type="RefSeq" id="WP_148648996.1">
    <property type="nucleotide sequence ID" value="NZ_CP011131.1"/>
</dbReference>
<evidence type="ECO:0000313" key="2">
    <source>
        <dbReference type="Proteomes" id="UP000829194"/>
    </source>
</evidence>
<organism evidence="1 2">
    <name type="scientific">Lysobacter gummosus</name>
    <dbReference type="NCBI Taxonomy" id="262324"/>
    <lineage>
        <taxon>Bacteria</taxon>
        <taxon>Pseudomonadati</taxon>
        <taxon>Pseudomonadota</taxon>
        <taxon>Gammaproteobacteria</taxon>
        <taxon>Lysobacterales</taxon>
        <taxon>Lysobacteraceae</taxon>
        <taxon>Lysobacter</taxon>
    </lineage>
</organism>